<protein>
    <recommendedName>
        <fullName evidence="11">Nephrin</fullName>
    </recommendedName>
</protein>
<dbReference type="Pfam" id="PF00041">
    <property type="entry name" value="fn3"/>
    <property type="match status" value="1"/>
</dbReference>
<feature type="compositionally biased region" description="Low complexity" evidence="6">
    <location>
        <begin position="1409"/>
        <end position="1426"/>
    </location>
</feature>
<feature type="region of interest" description="Disordered" evidence="6">
    <location>
        <begin position="1156"/>
        <end position="1212"/>
    </location>
</feature>
<feature type="domain" description="Ig-like" evidence="7">
    <location>
        <begin position="96"/>
        <end position="198"/>
    </location>
</feature>
<dbReference type="CDD" id="cd00063">
    <property type="entry name" value="FN3"/>
    <property type="match status" value="1"/>
</dbReference>
<keyword evidence="10" id="KW-1185">Reference proteome</keyword>
<accession>A0AAE1PGE8</accession>
<evidence type="ECO:0000256" key="6">
    <source>
        <dbReference type="SAM" id="MobiDB-lite"/>
    </source>
</evidence>
<dbReference type="SUPFAM" id="SSF49265">
    <property type="entry name" value="Fibronectin type III"/>
    <property type="match status" value="1"/>
</dbReference>
<evidence type="ECO:0000259" key="7">
    <source>
        <dbReference type="PROSITE" id="PS50835"/>
    </source>
</evidence>
<dbReference type="PROSITE" id="PS00290">
    <property type="entry name" value="IG_MHC"/>
    <property type="match status" value="1"/>
</dbReference>
<dbReference type="EMBL" id="JAWZYT010001954">
    <property type="protein sequence ID" value="KAK4307903.1"/>
    <property type="molecule type" value="Genomic_DNA"/>
</dbReference>
<evidence type="ECO:0000256" key="2">
    <source>
        <dbReference type="ARBA" id="ARBA00023136"/>
    </source>
</evidence>
<dbReference type="SMART" id="SM00408">
    <property type="entry name" value="IGc2"/>
    <property type="match status" value="7"/>
</dbReference>
<dbReference type="Gene3D" id="2.60.40.10">
    <property type="entry name" value="Immunoglobulins"/>
    <property type="match status" value="10"/>
</dbReference>
<feature type="domain" description="Ig-like" evidence="7">
    <location>
        <begin position="723"/>
        <end position="841"/>
    </location>
</feature>
<feature type="compositionally biased region" description="Polar residues" evidence="6">
    <location>
        <begin position="1593"/>
        <end position="1603"/>
    </location>
</feature>
<keyword evidence="5" id="KW-0393">Immunoglobulin domain</keyword>
<dbReference type="InterPro" id="IPR013162">
    <property type="entry name" value="CD80_C2-set"/>
</dbReference>
<dbReference type="InterPro" id="IPR003599">
    <property type="entry name" value="Ig_sub"/>
</dbReference>
<dbReference type="SMART" id="SM00409">
    <property type="entry name" value="IG"/>
    <property type="match status" value="9"/>
</dbReference>
<dbReference type="Proteomes" id="UP001292094">
    <property type="component" value="Unassembled WGS sequence"/>
</dbReference>
<feature type="domain" description="Ig-like" evidence="7">
    <location>
        <begin position="15"/>
        <end position="92"/>
    </location>
</feature>
<evidence type="ECO:0000313" key="9">
    <source>
        <dbReference type="EMBL" id="KAK4307903.1"/>
    </source>
</evidence>
<feature type="region of interest" description="Disordered" evidence="6">
    <location>
        <begin position="751"/>
        <end position="791"/>
    </location>
</feature>
<feature type="compositionally biased region" description="Polar residues" evidence="6">
    <location>
        <begin position="1464"/>
        <end position="1487"/>
    </location>
</feature>
<dbReference type="PROSITE" id="PS50835">
    <property type="entry name" value="IG_LIKE"/>
    <property type="match status" value="8"/>
</dbReference>
<feature type="region of interest" description="Disordered" evidence="6">
    <location>
        <begin position="1372"/>
        <end position="1426"/>
    </location>
</feature>
<dbReference type="Pfam" id="PF13927">
    <property type="entry name" value="Ig_3"/>
    <property type="match status" value="3"/>
</dbReference>
<feature type="domain" description="Ig-like" evidence="7">
    <location>
        <begin position="537"/>
        <end position="627"/>
    </location>
</feature>
<evidence type="ECO:0008006" key="11">
    <source>
        <dbReference type="Google" id="ProtNLM"/>
    </source>
</evidence>
<dbReference type="InterPro" id="IPR036116">
    <property type="entry name" value="FN3_sf"/>
</dbReference>
<dbReference type="PROSITE" id="PS50853">
    <property type="entry name" value="FN3"/>
    <property type="match status" value="1"/>
</dbReference>
<feature type="domain" description="Ig-like" evidence="7">
    <location>
        <begin position="638"/>
        <end position="720"/>
    </location>
</feature>
<evidence type="ECO:0000256" key="3">
    <source>
        <dbReference type="ARBA" id="ARBA00023157"/>
    </source>
</evidence>
<feature type="compositionally biased region" description="Low complexity" evidence="6">
    <location>
        <begin position="1512"/>
        <end position="1521"/>
    </location>
</feature>
<proteinExistence type="predicted"/>
<comment type="caution">
    <text evidence="9">The sequence shown here is derived from an EMBL/GenBank/DDBJ whole genome shotgun (WGS) entry which is preliminary data.</text>
</comment>
<keyword evidence="4" id="KW-0325">Glycoprotein</keyword>
<comment type="subcellular location">
    <subcellularLocation>
        <location evidence="1">Membrane</location>
        <topology evidence="1">Single-pass type I membrane protein</topology>
    </subcellularLocation>
</comment>
<dbReference type="CDD" id="cd00096">
    <property type="entry name" value="Ig"/>
    <property type="match status" value="2"/>
</dbReference>
<dbReference type="InterPro" id="IPR007110">
    <property type="entry name" value="Ig-like_dom"/>
</dbReference>
<feature type="compositionally biased region" description="Basic and acidic residues" evidence="6">
    <location>
        <begin position="760"/>
        <end position="787"/>
    </location>
</feature>
<dbReference type="PANTHER" id="PTHR11640:SF31">
    <property type="entry name" value="IRREGULAR CHIASM C-ROUGHEST PROTEIN-RELATED"/>
    <property type="match status" value="1"/>
</dbReference>
<evidence type="ECO:0000259" key="8">
    <source>
        <dbReference type="PROSITE" id="PS50853"/>
    </source>
</evidence>
<dbReference type="SMART" id="SM00060">
    <property type="entry name" value="FN3"/>
    <property type="match status" value="1"/>
</dbReference>
<dbReference type="GO" id="GO:0050839">
    <property type="term" value="F:cell adhesion molecule binding"/>
    <property type="evidence" value="ECO:0007669"/>
    <property type="project" value="TreeGrafter"/>
</dbReference>
<sequence length="1636" mass="177125">MVFLLLMGASSGARQRFRQRPQSVEVAEGSDVLLRCDVENQQGRAQWTKDGFALGFDRAVPGYPRFSYLGSESVGQHHLLVTGVTTTEAGEYQLPPRSVVVEGRSEGERVVVEKGGSLALQCVAGEARPPSTLTWLSDGVPLTSGVVEAHRVEGSGRGRGWRVRSELEVRVGAQDDGRRYTCQATHPAITTPLTASVTLAVLHAPSPPRISRYRAGQVVTAGQEVRLTCRATDGFPRPILTWSRNPSPISPSAIATATAATTAFTAASTLRFTATAKDDGAEYVCSAVNDVLQQPLSTVVTLIVYCELEALASGEEGGESVAGCILYKRPFPSHTDPPSEVHIRGPRRVGEGRPLNLTCDTSQSNPPAILLWKIQGERVKGLRETKTRLGSGGWVTTSHLTWHGVRSRQVTEVTVECRAVNPSVERSVTKTVTIIVTRPVGAPRFGNDMSREYMAGSNLDLTCSSVGGHPPPSIRLYKGKEQLPTEVWQEGRISWGRVRLGLMATDNGAAISCVVSADDDNTTQPLTTTATLLVKYPPWEVTGWVAPAKVEAESVVRLTCLSSPSRPPATLSWSSPPALTLPDPTTTPQVGLGGPGTRSEVEVRVSAEHDGVVVECTATNGLAQPVSTLLTVHVLHGPLWTRSPPPQVNVSEGSTLIVQAEAAANPGPPSYQWKRGEDDVGGSGGELRVEGVDRSVSGRYTVSAHTDLGTAHAAFMVNVQYAPELVKVKRRVEAERGAGVSVECEAEGNPTPLVTWTRAPSEHTRAGEQEGRARNTDSSNEVKERGRSSSGMGLLSHDVGILGRGEGVARLRVKAAMWTDTGVYLCHAHNPLGSSPPTPLSLVVQQAVRVLGGQGSEGVIWAALGESGRLECRVKAAPPPTFVWSSVGGLILLNSDKYVIHESKLMDGLVTWVSVLEVTDLRPQDYTLYRCTATNALGTQALTLYLRQPGPPFPPHNFTVVNVTEKAAWVSWEANLKGGVPTIYSLRFRTLGATTYKYVEVSGGVRGARLGPLLAGKHYVVGLAARNFHGASQYITATLPPKTAARSPPTPATTMRGPVEEEWGGRRDKPPPHVFPLHLVLTAAAILSVVLAATACIAHRRRRHFSAKTASAVSSDGTNSLATLGVSLSSSPAHVGHVSPQSSPTPVIHAHADVLPLTDPEPTQSYQYDSTKMSSPPPPPHTPPFSTSSLPPPTTTTTNTTTSSTPTRLPTFYPVEPDVCSFSSGVEVGEFQRSGGQVGTLRPVVLLRSTDSLQQQQHQHPQLVQDTLMSLPQQQLDNPSYLQQQNIHSSLLPQQPSIPNSPCQEQTSLSSLSQQLFALCPETQLQQTGLILVPEQQTSFISLPQHEKSSSESITQQQVIVSSLSQSPTILSSLQQQSVSRTSSPHQQKPDIAQSPKECWPDVTDYDNIPIHSQSPQHQIQQSESHLYLHQQHDLQQSPQQQSESHLYHHQLTEQHLHFHQDTQHSPQHTGTLCQSPQHGTSIHQLPQHQRVHLLSPKHHSRTRVPTFSTFQAIPIQPQQQEPTVEQHSPMHYSKSSQQLPQHLIHCHSPRLKARPHQKHSPQLKHRTQQGHETEPQGGGRSGSPHQLLELPQPNTIRQQSPQLEDDSYSLPQQATSLSQPSSPLKYSPQQGSPQQ</sequence>
<gene>
    <name evidence="9" type="ORF">Pmani_020351</name>
</gene>
<dbReference type="SUPFAM" id="SSF48726">
    <property type="entry name" value="Immunoglobulin"/>
    <property type="match status" value="9"/>
</dbReference>
<feature type="region of interest" description="Disordered" evidence="6">
    <location>
        <begin position="1458"/>
        <end position="1487"/>
    </location>
</feature>
<dbReference type="InterPro" id="IPR003598">
    <property type="entry name" value="Ig_sub2"/>
</dbReference>
<dbReference type="InterPro" id="IPR051275">
    <property type="entry name" value="Cell_adhesion_signaling"/>
</dbReference>
<dbReference type="GO" id="GO:0005911">
    <property type="term" value="C:cell-cell junction"/>
    <property type="evidence" value="ECO:0007669"/>
    <property type="project" value="TreeGrafter"/>
</dbReference>
<reference evidence="9" key="1">
    <citation type="submission" date="2023-11" db="EMBL/GenBank/DDBJ databases">
        <title>Genome assemblies of two species of porcelain crab, Petrolisthes cinctipes and Petrolisthes manimaculis (Anomura: Porcellanidae).</title>
        <authorList>
            <person name="Angst P."/>
        </authorList>
    </citation>
    <scope>NUCLEOTIDE SEQUENCE</scope>
    <source>
        <strain evidence="9">PB745_02</strain>
        <tissue evidence="9">Gill</tissue>
    </source>
</reference>
<feature type="compositionally biased region" description="Low complexity" evidence="6">
    <location>
        <begin position="1184"/>
        <end position="1211"/>
    </location>
</feature>
<feature type="region of interest" description="Disordered" evidence="6">
    <location>
        <begin position="1511"/>
        <end position="1636"/>
    </location>
</feature>
<name>A0AAE1PGE8_9EUCA</name>
<evidence type="ECO:0000256" key="4">
    <source>
        <dbReference type="ARBA" id="ARBA00023180"/>
    </source>
</evidence>
<dbReference type="InterPro" id="IPR013783">
    <property type="entry name" value="Ig-like_fold"/>
</dbReference>
<dbReference type="InterPro" id="IPR003961">
    <property type="entry name" value="FN3_dom"/>
</dbReference>
<evidence type="ECO:0000256" key="5">
    <source>
        <dbReference type="ARBA" id="ARBA00023319"/>
    </source>
</evidence>
<keyword evidence="3" id="KW-1015">Disulfide bond</keyword>
<dbReference type="GO" id="GO:0098609">
    <property type="term" value="P:cell-cell adhesion"/>
    <property type="evidence" value="ECO:0007669"/>
    <property type="project" value="TreeGrafter"/>
</dbReference>
<feature type="domain" description="Ig-like" evidence="7">
    <location>
        <begin position="208"/>
        <end position="301"/>
    </location>
</feature>
<dbReference type="GO" id="GO:0005886">
    <property type="term" value="C:plasma membrane"/>
    <property type="evidence" value="ECO:0007669"/>
    <property type="project" value="TreeGrafter"/>
</dbReference>
<dbReference type="PANTHER" id="PTHR11640">
    <property type="entry name" value="NEPHRIN"/>
    <property type="match status" value="1"/>
</dbReference>
<keyword evidence="2" id="KW-0472">Membrane</keyword>
<feature type="region of interest" description="Disordered" evidence="6">
    <location>
        <begin position="1041"/>
        <end position="1067"/>
    </location>
</feature>
<dbReference type="InterPro" id="IPR003597">
    <property type="entry name" value="Ig_C1-set"/>
</dbReference>
<dbReference type="InterPro" id="IPR003006">
    <property type="entry name" value="Ig/MHC_CS"/>
</dbReference>
<dbReference type="SMART" id="SM00407">
    <property type="entry name" value="IGc1"/>
    <property type="match status" value="2"/>
</dbReference>
<dbReference type="Pfam" id="PF08205">
    <property type="entry name" value="C2-set_2"/>
    <property type="match status" value="1"/>
</dbReference>
<dbReference type="InterPro" id="IPR036179">
    <property type="entry name" value="Ig-like_dom_sf"/>
</dbReference>
<evidence type="ECO:0000313" key="10">
    <source>
        <dbReference type="Proteomes" id="UP001292094"/>
    </source>
</evidence>
<feature type="domain" description="Ig-like" evidence="7">
    <location>
        <begin position="865"/>
        <end position="943"/>
    </location>
</feature>
<feature type="domain" description="Fibronectin type-III" evidence="8">
    <location>
        <begin position="954"/>
        <end position="1046"/>
    </location>
</feature>
<evidence type="ECO:0000256" key="1">
    <source>
        <dbReference type="ARBA" id="ARBA00004479"/>
    </source>
</evidence>
<feature type="compositionally biased region" description="Basic residues" evidence="6">
    <location>
        <begin position="1545"/>
        <end position="1569"/>
    </location>
</feature>
<feature type="compositionally biased region" description="Polar residues" evidence="6">
    <location>
        <begin position="1610"/>
        <end position="1636"/>
    </location>
</feature>
<feature type="domain" description="Ig-like" evidence="7">
    <location>
        <begin position="338"/>
        <end position="433"/>
    </location>
</feature>
<organism evidence="9 10">
    <name type="scientific">Petrolisthes manimaculis</name>
    <dbReference type="NCBI Taxonomy" id="1843537"/>
    <lineage>
        <taxon>Eukaryota</taxon>
        <taxon>Metazoa</taxon>
        <taxon>Ecdysozoa</taxon>
        <taxon>Arthropoda</taxon>
        <taxon>Crustacea</taxon>
        <taxon>Multicrustacea</taxon>
        <taxon>Malacostraca</taxon>
        <taxon>Eumalacostraca</taxon>
        <taxon>Eucarida</taxon>
        <taxon>Decapoda</taxon>
        <taxon>Pleocyemata</taxon>
        <taxon>Anomura</taxon>
        <taxon>Galatheoidea</taxon>
        <taxon>Porcellanidae</taxon>
        <taxon>Petrolisthes</taxon>
    </lineage>
</organism>